<name>A0ABV0VJ82_9TELE</name>
<organism evidence="1 2">
    <name type="scientific">Ilyodon furcidens</name>
    <name type="common">goldbreast splitfin</name>
    <dbReference type="NCBI Taxonomy" id="33524"/>
    <lineage>
        <taxon>Eukaryota</taxon>
        <taxon>Metazoa</taxon>
        <taxon>Chordata</taxon>
        <taxon>Craniata</taxon>
        <taxon>Vertebrata</taxon>
        <taxon>Euteleostomi</taxon>
        <taxon>Actinopterygii</taxon>
        <taxon>Neopterygii</taxon>
        <taxon>Teleostei</taxon>
        <taxon>Neoteleostei</taxon>
        <taxon>Acanthomorphata</taxon>
        <taxon>Ovalentaria</taxon>
        <taxon>Atherinomorphae</taxon>
        <taxon>Cyprinodontiformes</taxon>
        <taxon>Goodeidae</taxon>
        <taxon>Ilyodon</taxon>
    </lineage>
</organism>
<keyword evidence="2" id="KW-1185">Reference proteome</keyword>
<gene>
    <name evidence="1" type="ORF">ILYODFUR_033558</name>
</gene>
<protein>
    <submittedName>
        <fullName evidence="1">Uncharacterized protein</fullName>
    </submittedName>
</protein>
<evidence type="ECO:0000313" key="2">
    <source>
        <dbReference type="Proteomes" id="UP001482620"/>
    </source>
</evidence>
<evidence type="ECO:0000313" key="1">
    <source>
        <dbReference type="EMBL" id="MEQ2257313.1"/>
    </source>
</evidence>
<dbReference type="EMBL" id="JAHRIQ010110019">
    <property type="protein sequence ID" value="MEQ2257313.1"/>
    <property type="molecule type" value="Genomic_DNA"/>
</dbReference>
<comment type="caution">
    <text evidence="1">The sequence shown here is derived from an EMBL/GenBank/DDBJ whole genome shotgun (WGS) entry which is preliminary data.</text>
</comment>
<proteinExistence type="predicted"/>
<reference evidence="1 2" key="1">
    <citation type="submission" date="2021-06" db="EMBL/GenBank/DDBJ databases">
        <authorList>
            <person name="Palmer J.M."/>
        </authorList>
    </citation>
    <scope>NUCLEOTIDE SEQUENCE [LARGE SCALE GENOMIC DNA]</scope>
    <source>
        <strain evidence="2">if_2019</strain>
        <tissue evidence="1">Muscle</tissue>
    </source>
</reference>
<dbReference type="Proteomes" id="UP001482620">
    <property type="component" value="Unassembled WGS sequence"/>
</dbReference>
<sequence>MFSDHSFCLLDFPLLPGPCWMSLALDFDPVSVPGFICLSLPAFPSFPDSLSSVLSWLFWFSPPHQLLAIRHRSAGHSRMDVLDRFLIDHLPAEAPFPASLSHTDPEKWFLGSDWWLLVFLFPRP</sequence>
<accession>A0ABV0VJ82</accession>